<feature type="domain" description="Pyridoxamine 5'-phosphate oxidase Alr4036 family FMN-binding" evidence="5">
    <location>
        <begin position="6"/>
        <end position="82"/>
    </location>
</feature>
<dbReference type="InterPro" id="IPR000659">
    <property type="entry name" value="Pyridox_Oxase"/>
</dbReference>
<proteinExistence type="predicted"/>
<reference evidence="7" key="1">
    <citation type="submission" date="2023-07" db="EMBL/GenBank/DDBJ databases">
        <title>Isolating and identifying novel microbial strains from the Mariana Trench.</title>
        <authorList>
            <person name="Fu H."/>
        </authorList>
    </citation>
    <scope>NUCLEOTIDE SEQUENCE [LARGE SCALE GENOMIC DNA]</scope>
    <source>
        <strain evidence="7">T-y2</strain>
    </source>
</reference>
<dbReference type="Proteomes" id="UP001182991">
    <property type="component" value="Unassembled WGS sequence"/>
</dbReference>
<dbReference type="PANTHER" id="PTHR10851">
    <property type="entry name" value="PYRIDOXINE-5-PHOSPHATE OXIDASE"/>
    <property type="match status" value="1"/>
</dbReference>
<name>A0ABU2KHW5_9FLAO</name>
<keyword evidence="4" id="KW-0560">Oxidoreductase</keyword>
<dbReference type="InterPro" id="IPR024624">
    <property type="entry name" value="Pyridox_Oxase_Alr4036_FMN-bd"/>
</dbReference>
<dbReference type="EMBL" id="JAVRBG010000005">
    <property type="protein sequence ID" value="MDT0294295.1"/>
    <property type="molecule type" value="Genomic_DNA"/>
</dbReference>
<evidence type="ECO:0000259" key="5">
    <source>
        <dbReference type="Pfam" id="PF12766"/>
    </source>
</evidence>
<dbReference type="Pfam" id="PF12766">
    <property type="entry name" value="Pyridox_oxase_2"/>
    <property type="match status" value="1"/>
</dbReference>
<evidence type="ECO:0000256" key="4">
    <source>
        <dbReference type="ARBA" id="ARBA00023002"/>
    </source>
</evidence>
<organism evidence="6 7">
    <name type="scientific">Mesonia ostreae</name>
    <dbReference type="NCBI Taxonomy" id="861110"/>
    <lineage>
        <taxon>Bacteria</taxon>
        <taxon>Pseudomonadati</taxon>
        <taxon>Bacteroidota</taxon>
        <taxon>Flavobacteriia</taxon>
        <taxon>Flavobacteriales</taxon>
        <taxon>Flavobacteriaceae</taxon>
        <taxon>Mesonia</taxon>
    </lineage>
</organism>
<gene>
    <name evidence="6" type="ORF">RLT85_06580</name>
</gene>
<dbReference type="Gene3D" id="2.30.110.10">
    <property type="entry name" value="Electron Transport, Fmn-binding Protein, Chain A"/>
    <property type="match status" value="1"/>
</dbReference>
<evidence type="ECO:0000313" key="7">
    <source>
        <dbReference type="Proteomes" id="UP001182991"/>
    </source>
</evidence>
<protein>
    <submittedName>
        <fullName evidence="6">Pyridoxamine 5'-phosphate oxidase family protein</fullName>
    </submittedName>
</protein>
<comment type="cofactor">
    <cofactor evidence="1">
        <name>FMN</name>
        <dbReference type="ChEBI" id="CHEBI:58210"/>
    </cofactor>
</comment>
<dbReference type="RefSeq" id="WP_311401343.1">
    <property type="nucleotide sequence ID" value="NZ_JAVRBG010000005.1"/>
</dbReference>
<sequence>MYGYSKKRHPFHYFVLATIENGVPRQRTVVLRKTLADLSIVFYTDKRTQKLNDIQQNPMCSALFYCPKKLLQVRINGKASLINNKDEIATYWQGIQQAAKNDYTTKLASTPIKNPDDISYNAEKDFFCALKIVPDTIEYLRLKRPNHLRVLFSKIDSDWSGEFWCLNFKYKLLIQPNSRS</sequence>
<dbReference type="PANTHER" id="PTHR10851:SF3">
    <property type="entry name" value="PYRIDOXINE_PYRIDOXAMINE 5'-PHOSPHATE OXIDASE 2"/>
    <property type="match status" value="1"/>
</dbReference>
<dbReference type="SUPFAM" id="SSF50475">
    <property type="entry name" value="FMN-binding split barrel"/>
    <property type="match status" value="1"/>
</dbReference>
<keyword evidence="3" id="KW-0288">FMN</keyword>
<accession>A0ABU2KHW5</accession>
<evidence type="ECO:0000256" key="1">
    <source>
        <dbReference type="ARBA" id="ARBA00001917"/>
    </source>
</evidence>
<keyword evidence="7" id="KW-1185">Reference proteome</keyword>
<evidence type="ECO:0000256" key="2">
    <source>
        <dbReference type="ARBA" id="ARBA00022630"/>
    </source>
</evidence>
<dbReference type="InterPro" id="IPR012349">
    <property type="entry name" value="Split_barrel_FMN-bd"/>
</dbReference>
<keyword evidence="2" id="KW-0285">Flavoprotein</keyword>
<comment type="caution">
    <text evidence="6">The sequence shown here is derived from an EMBL/GenBank/DDBJ whole genome shotgun (WGS) entry which is preliminary data.</text>
</comment>
<evidence type="ECO:0000256" key="3">
    <source>
        <dbReference type="ARBA" id="ARBA00022643"/>
    </source>
</evidence>
<evidence type="ECO:0000313" key="6">
    <source>
        <dbReference type="EMBL" id="MDT0294295.1"/>
    </source>
</evidence>